<dbReference type="AlphaFoldDB" id="A0ABD3A3Z6"/>
<dbReference type="Proteomes" id="UP001630127">
    <property type="component" value="Unassembled WGS sequence"/>
</dbReference>
<name>A0ABD3A3Z6_9GENT</name>
<organism evidence="1 2">
    <name type="scientific">Cinchona calisaya</name>
    <dbReference type="NCBI Taxonomy" id="153742"/>
    <lineage>
        <taxon>Eukaryota</taxon>
        <taxon>Viridiplantae</taxon>
        <taxon>Streptophyta</taxon>
        <taxon>Embryophyta</taxon>
        <taxon>Tracheophyta</taxon>
        <taxon>Spermatophyta</taxon>
        <taxon>Magnoliopsida</taxon>
        <taxon>eudicotyledons</taxon>
        <taxon>Gunneridae</taxon>
        <taxon>Pentapetalae</taxon>
        <taxon>asterids</taxon>
        <taxon>lamiids</taxon>
        <taxon>Gentianales</taxon>
        <taxon>Rubiaceae</taxon>
        <taxon>Cinchonoideae</taxon>
        <taxon>Cinchoneae</taxon>
        <taxon>Cinchona</taxon>
    </lineage>
</organism>
<evidence type="ECO:0000313" key="1">
    <source>
        <dbReference type="EMBL" id="KAL3525167.1"/>
    </source>
</evidence>
<comment type="caution">
    <text evidence="1">The sequence shown here is derived from an EMBL/GenBank/DDBJ whole genome shotgun (WGS) entry which is preliminary data.</text>
</comment>
<sequence>MELLEKENAPNIKLRHDFEFPQWFDEREAKEESVIGPIELYNIAHFSKKKNGPIDEIAANNLDLLSKYKDEGSNKTEDDVCIEVVGHVPRFVKIHSSNLQRNQTKRNGIVALFAHDGCFGAIAYLLVE</sequence>
<proteinExistence type="predicted"/>
<evidence type="ECO:0000313" key="2">
    <source>
        <dbReference type="Proteomes" id="UP001630127"/>
    </source>
</evidence>
<accession>A0ABD3A3Z6</accession>
<protein>
    <submittedName>
        <fullName evidence="1">Uncharacterized protein</fullName>
    </submittedName>
</protein>
<gene>
    <name evidence="1" type="ORF">ACH5RR_013539</name>
</gene>
<keyword evidence="2" id="KW-1185">Reference proteome</keyword>
<reference evidence="1 2" key="1">
    <citation type="submission" date="2024-11" db="EMBL/GenBank/DDBJ databases">
        <title>A near-complete genome assembly of Cinchona calisaya.</title>
        <authorList>
            <person name="Lian D.C."/>
            <person name="Zhao X.W."/>
            <person name="Wei L."/>
        </authorList>
    </citation>
    <scope>NUCLEOTIDE SEQUENCE [LARGE SCALE GENOMIC DNA]</scope>
    <source>
        <tissue evidence="1">Nenye</tissue>
    </source>
</reference>
<dbReference type="EMBL" id="JBJUIK010000006">
    <property type="protein sequence ID" value="KAL3525167.1"/>
    <property type="molecule type" value="Genomic_DNA"/>
</dbReference>